<dbReference type="RefSeq" id="WP_241570735.1">
    <property type="nucleotide sequence ID" value="NZ_JAKUML010000004.1"/>
</dbReference>
<dbReference type="NCBIfam" id="TIGR00360">
    <property type="entry name" value="ComEC_N-term"/>
    <property type="match status" value="1"/>
</dbReference>
<feature type="transmembrane region" description="Helical" evidence="6">
    <location>
        <begin position="504"/>
        <end position="523"/>
    </location>
</feature>
<keyword evidence="9" id="KW-1185">Reference proteome</keyword>
<dbReference type="InterPro" id="IPR052159">
    <property type="entry name" value="Competence_DNA_uptake"/>
</dbReference>
<evidence type="ECO:0000256" key="4">
    <source>
        <dbReference type="ARBA" id="ARBA00022989"/>
    </source>
</evidence>
<feature type="transmembrane region" description="Helical" evidence="6">
    <location>
        <begin position="559"/>
        <end position="576"/>
    </location>
</feature>
<dbReference type="Proteomes" id="UP001139701">
    <property type="component" value="Unassembled WGS sequence"/>
</dbReference>
<feature type="transmembrane region" description="Helical" evidence="6">
    <location>
        <begin position="288"/>
        <end position="308"/>
    </location>
</feature>
<evidence type="ECO:0000256" key="3">
    <source>
        <dbReference type="ARBA" id="ARBA00022692"/>
    </source>
</evidence>
<feature type="transmembrane region" description="Helical" evidence="6">
    <location>
        <begin position="29"/>
        <end position="48"/>
    </location>
</feature>
<dbReference type="Pfam" id="PF00753">
    <property type="entry name" value="Lactamase_B"/>
    <property type="match status" value="1"/>
</dbReference>
<sequence length="867" mass="98842">MIRWLCLAWIVGIVTLGMPLGLIDKFYSLYWLIPCLISLLLLLSFWRFDRTLQWKWLNVLLKSIAFISTLFLACSYADQRLQHRLANDVIERQTVEGIVYISQLSEGKLENWRQPAQLLIPEQNRSLKILLYPKRIYDAQGEVIGMSTDQLALGHFYQMTLDIKPPHGYVNHGGFDQEKWLLQQGIQGTATVLYNQSITASEVQSMGWYRFVVDQRGLLNDWRLQVEKLRFEFRQQLLEQNNFSHHNDLEIARHSQEHGLLLGLLTGDRSGIDHATTQRFQVLGISHLLAISGPHVLLLAAMLTWLLMKTLHLSMRMGRLENLYLKFPRQLFYIPIFLSLVSFYVVFTGFEIPALRTWLIACIASICLWQRWQISTLMMLLMTAVIVLIFDCFAILSAAFWLSFVASGILILIYRQVQKHESHPEDTFIDHLKYAFSLLWQTQWRVFIALLPIVLWQFKAVSVLSPLVNLIAIPFLTVLIVPLNILSALIWQVVPIIGKPLGELLWGLSAFLLSIFHSILKAIEPIATALYLPSFFTGMSLLCIAIAVAILMLPKGLISRYWAIFFLIPIFFQQSLRAHLTVDILDVGQGQAIAVHTQKHHMLLDTGMGAWQEGQPTMGDRVIVPYLRDQGIRKLDEILLTHLDLDHRGGTDAIVREIAVKQLRSNEQKDGVTDYPDVPFIQCERGQSWQWDGVLFEVLSPMPNDQIQSGLLQSANESSCVVLITSNHVVDDFKILMMGDAGWLTEYQLMRDYPDLTADILVLGHHGSRHSSAYDFLKKIQPKLAVISVGIDNRYGHPTPETIARLNALEIPYVDTAQMGGIHIEQKKLDASWSWQYRRAARKWLEPTDDSVSHSAGLAIPSLNGAD</sequence>
<dbReference type="Pfam" id="PF03772">
    <property type="entry name" value="Competence"/>
    <property type="match status" value="1"/>
</dbReference>
<dbReference type="PANTHER" id="PTHR30619:SF1">
    <property type="entry name" value="RECOMBINATION PROTEIN 2"/>
    <property type="match status" value="1"/>
</dbReference>
<accession>A0A9X1WVZ8</accession>
<dbReference type="AlphaFoldDB" id="A0A9X1WVZ8"/>
<dbReference type="InterPro" id="IPR001279">
    <property type="entry name" value="Metallo-B-lactamas"/>
</dbReference>
<keyword evidence="2" id="KW-1003">Cell membrane</keyword>
<keyword evidence="3 6" id="KW-0812">Transmembrane</keyword>
<dbReference type="Pfam" id="PF13567">
    <property type="entry name" value="DUF4131"/>
    <property type="match status" value="1"/>
</dbReference>
<name>A0A9X1WVZ8_9GAMM</name>
<keyword evidence="5 6" id="KW-0472">Membrane</keyword>
<feature type="transmembrane region" description="Helical" evidence="6">
    <location>
        <begin position="329"/>
        <end position="347"/>
    </location>
</feature>
<feature type="transmembrane region" description="Helical" evidence="6">
    <location>
        <begin position="530"/>
        <end position="553"/>
    </location>
</feature>
<dbReference type="Gene3D" id="3.60.15.10">
    <property type="entry name" value="Ribonuclease Z/Hydroxyacylglutathione hydrolase-like"/>
    <property type="match status" value="1"/>
</dbReference>
<dbReference type="InterPro" id="IPR004797">
    <property type="entry name" value="Competence_ComEC/Rec2"/>
</dbReference>
<feature type="domain" description="Metallo-beta-lactamase" evidence="7">
    <location>
        <begin position="589"/>
        <end position="791"/>
    </location>
</feature>
<reference evidence="8" key="1">
    <citation type="submission" date="2022-02" db="EMBL/GenBank/DDBJ databases">
        <title>Acinetobacter A3.8 sp. nov., isolated from Sediment (Zhairuo Island).</title>
        <authorList>
            <person name="Zheng K."/>
        </authorList>
    </citation>
    <scope>NUCLEOTIDE SEQUENCE</scope>
    <source>
        <strain evidence="8">A3.8</strain>
    </source>
</reference>
<gene>
    <name evidence="8" type="ORF">MKI79_03795</name>
</gene>
<dbReference type="PANTHER" id="PTHR30619">
    <property type="entry name" value="DNA INTERNALIZATION/COMPETENCE PROTEIN COMEC/REC2"/>
    <property type="match status" value="1"/>
</dbReference>
<evidence type="ECO:0000313" key="9">
    <source>
        <dbReference type="Proteomes" id="UP001139701"/>
    </source>
</evidence>
<evidence type="ECO:0000256" key="6">
    <source>
        <dbReference type="SAM" id="Phobius"/>
    </source>
</evidence>
<dbReference type="InterPro" id="IPR035681">
    <property type="entry name" value="ComA-like_MBL"/>
</dbReference>
<dbReference type="NCBIfam" id="TIGR00361">
    <property type="entry name" value="ComEC_Rec2"/>
    <property type="match status" value="1"/>
</dbReference>
<feature type="transmembrane region" description="Helical" evidence="6">
    <location>
        <begin position="434"/>
        <end position="455"/>
    </location>
</feature>
<organism evidence="8 9">
    <name type="scientific">Acinetobacter sedimenti</name>
    <dbReference type="NCBI Taxonomy" id="2919922"/>
    <lineage>
        <taxon>Bacteria</taxon>
        <taxon>Pseudomonadati</taxon>
        <taxon>Pseudomonadota</taxon>
        <taxon>Gammaproteobacteria</taxon>
        <taxon>Moraxellales</taxon>
        <taxon>Moraxellaceae</taxon>
        <taxon>Acinetobacter</taxon>
    </lineage>
</organism>
<dbReference type="SMART" id="SM00849">
    <property type="entry name" value="Lactamase_B"/>
    <property type="match status" value="1"/>
</dbReference>
<keyword evidence="4 6" id="KW-1133">Transmembrane helix</keyword>
<feature type="transmembrane region" description="Helical" evidence="6">
    <location>
        <begin position="381"/>
        <end position="414"/>
    </location>
</feature>
<dbReference type="CDD" id="cd07731">
    <property type="entry name" value="ComA-like_MBL-fold"/>
    <property type="match status" value="1"/>
</dbReference>
<evidence type="ECO:0000313" key="8">
    <source>
        <dbReference type="EMBL" id="MCJ8146041.1"/>
    </source>
</evidence>
<evidence type="ECO:0000259" key="7">
    <source>
        <dbReference type="SMART" id="SM00849"/>
    </source>
</evidence>
<dbReference type="GO" id="GO:0030420">
    <property type="term" value="P:establishment of competence for transformation"/>
    <property type="evidence" value="ECO:0007669"/>
    <property type="project" value="InterPro"/>
</dbReference>
<comment type="subcellular location">
    <subcellularLocation>
        <location evidence="1">Cell membrane</location>
        <topology evidence="1">Multi-pass membrane protein</topology>
    </subcellularLocation>
</comment>
<evidence type="ECO:0000256" key="5">
    <source>
        <dbReference type="ARBA" id="ARBA00023136"/>
    </source>
</evidence>
<evidence type="ECO:0000256" key="1">
    <source>
        <dbReference type="ARBA" id="ARBA00004651"/>
    </source>
</evidence>
<dbReference type="InterPro" id="IPR025405">
    <property type="entry name" value="DUF4131"/>
</dbReference>
<dbReference type="GO" id="GO:0005886">
    <property type="term" value="C:plasma membrane"/>
    <property type="evidence" value="ECO:0007669"/>
    <property type="project" value="UniProtKB-SubCell"/>
</dbReference>
<dbReference type="SUPFAM" id="SSF56281">
    <property type="entry name" value="Metallo-hydrolase/oxidoreductase"/>
    <property type="match status" value="1"/>
</dbReference>
<dbReference type="InterPro" id="IPR036866">
    <property type="entry name" value="RibonucZ/Hydroxyglut_hydro"/>
</dbReference>
<protein>
    <submittedName>
        <fullName evidence="8">DNA internalization-related competence protein ComEC/Rec2</fullName>
    </submittedName>
</protein>
<feature type="transmembrane region" description="Helical" evidence="6">
    <location>
        <begin position="467"/>
        <end position="492"/>
    </location>
</feature>
<comment type="caution">
    <text evidence="8">The sequence shown here is derived from an EMBL/GenBank/DDBJ whole genome shotgun (WGS) entry which is preliminary data.</text>
</comment>
<dbReference type="EMBL" id="JAKUML010000004">
    <property type="protein sequence ID" value="MCJ8146041.1"/>
    <property type="molecule type" value="Genomic_DNA"/>
</dbReference>
<proteinExistence type="predicted"/>
<dbReference type="InterPro" id="IPR004477">
    <property type="entry name" value="ComEC_N"/>
</dbReference>
<evidence type="ECO:0000256" key="2">
    <source>
        <dbReference type="ARBA" id="ARBA00022475"/>
    </source>
</evidence>